<keyword evidence="1" id="KW-1133">Transmembrane helix</keyword>
<feature type="transmembrane region" description="Helical" evidence="1">
    <location>
        <begin position="122"/>
        <end position="145"/>
    </location>
</feature>
<feature type="transmembrane region" description="Helical" evidence="1">
    <location>
        <begin position="286"/>
        <end position="319"/>
    </location>
</feature>
<feature type="transmembrane region" description="Helical" evidence="1">
    <location>
        <begin position="6"/>
        <end position="22"/>
    </location>
</feature>
<keyword evidence="1" id="KW-0812">Transmembrane</keyword>
<reference evidence="3" key="1">
    <citation type="submission" date="2016-10" db="EMBL/GenBank/DDBJ databases">
        <authorList>
            <person name="Varghese N."/>
            <person name="Submissions S."/>
        </authorList>
    </citation>
    <scope>NUCLEOTIDE SEQUENCE [LARGE SCALE GENOMIC DNA]</scope>
    <source>
        <strain evidence="3">DSM 11706</strain>
    </source>
</reference>
<proteinExistence type="predicted"/>
<feature type="transmembrane region" description="Helical" evidence="1">
    <location>
        <begin position="201"/>
        <end position="221"/>
    </location>
</feature>
<feature type="transmembrane region" description="Helical" evidence="1">
    <location>
        <begin position="29"/>
        <end position="48"/>
    </location>
</feature>
<dbReference type="RefSeq" id="WP_093537143.1">
    <property type="nucleotide sequence ID" value="NZ_FOXU01000004.1"/>
</dbReference>
<organism evidence="2 3">
    <name type="scientific">Psychrobacillus psychrotolerans</name>
    <dbReference type="NCBI Taxonomy" id="126156"/>
    <lineage>
        <taxon>Bacteria</taxon>
        <taxon>Bacillati</taxon>
        <taxon>Bacillota</taxon>
        <taxon>Bacilli</taxon>
        <taxon>Bacillales</taxon>
        <taxon>Bacillaceae</taxon>
        <taxon>Psychrobacillus</taxon>
    </lineage>
</organism>
<keyword evidence="1" id="KW-0472">Membrane</keyword>
<dbReference type="STRING" id="126156.SAMN05421670_2408"/>
<feature type="transmembrane region" description="Helical" evidence="1">
    <location>
        <begin position="241"/>
        <end position="265"/>
    </location>
</feature>
<accession>A0A1I5Z5A9</accession>
<keyword evidence="3" id="KW-1185">Reference proteome</keyword>
<protein>
    <submittedName>
        <fullName evidence="2">EpsG family protein</fullName>
    </submittedName>
</protein>
<feature type="transmembrane region" description="Helical" evidence="1">
    <location>
        <begin position="165"/>
        <end position="189"/>
    </location>
</feature>
<dbReference type="Proteomes" id="UP000198734">
    <property type="component" value="Unassembled WGS sequence"/>
</dbReference>
<gene>
    <name evidence="2" type="ORF">SAMN05421670_2408</name>
</gene>
<dbReference type="Pfam" id="PF14897">
    <property type="entry name" value="EpsG"/>
    <property type="match status" value="1"/>
</dbReference>
<sequence length="370" mass="42774">MFLLYFLILYLIIISIIFENLPKSKQKSLVLIILSFGLLAFLAMFRSIDVGNDTYAYFGLFQQINSGIEISAFSHRYETGFLYLNKFLSFFSDDYQVIPIFSSIYIYILVGRFIFKYSKNIGLSVILFFALGYFDLSMSGIRQMMAIATLLLSYEALIKNKKFSFFFTVLLATSFHNAAVIFLLAYPLINSKIKRKHKISIVFLAGAINLTLPIILSYITLFLPKYSSYLDSTYFDGTLRFATVVLILMNLTLYVLGESINSFYLKNNIDEGLREKDTLNKRNLTSLFIFLSIVFLFLSINGTILSRFTNIFGIFMIVYLPNELVKIKNLNLKAITVSSVTIVLMTYLIIEQVYRPEWQSTYPYSFFFLR</sequence>
<feature type="transmembrane region" description="Helical" evidence="1">
    <location>
        <begin position="95"/>
        <end position="115"/>
    </location>
</feature>
<evidence type="ECO:0000313" key="2">
    <source>
        <dbReference type="EMBL" id="SFQ51630.1"/>
    </source>
</evidence>
<evidence type="ECO:0000256" key="1">
    <source>
        <dbReference type="SAM" id="Phobius"/>
    </source>
</evidence>
<dbReference type="AlphaFoldDB" id="A0A1I5Z5A9"/>
<dbReference type="InterPro" id="IPR049458">
    <property type="entry name" value="EpsG-like"/>
</dbReference>
<dbReference type="EMBL" id="FOXU01000004">
    <property type="protein sequence ID" value="SFQ51630.1"/>
    <property type="molecule type" value="Genomic_DNA"/>
</dbReference>
<dbReference type="OrthoDB" id="7069095at2"/>
<name>A0A1I5Z5A9_9BACI</name>
<evidence type="ECO:0000313" key="3">
    <source>
        <dbReference type="Proteomes" id="UP000198734"/>
    </source>
</evidence>